<gene>
    <name evidence="2" type="ORF">V3330_17615</name>
</gene>
<evidence type="ECO:0000256" key="1">
    <source>
        <dbReference type="SAM" id="MobiDB-lite"/>
    </source>
</evidence>
<dbReference type="RefSeq" id="WP_354696774.1">
    <property type="nucleotide sequence ID" value="NZ_JAZHOG010000014.1"/>
</dbReference>
<comment type="caution">
    <text evidence="2">The sequence shown here is derived from an EMBL/GenBank/DDBJ whole genome shotgun (WGS) entry which is preliminary data.</text>
</comment>
<feature type="region of interest" description="Disordered" evidence="1">
    <location>
        <begin position="1"/>
        <end position="22"/>
    </location>
</feature>
<organism evidence="2 3">
    <name type="scientific">Elongatibacter sediminis</name>
    <dbReference type="NCBI Taxonomy" id="3119006"/>
    <lineage>
        <taxon>Bacteria</taxon>
        <taxon>Pseudomonadati</taxon>
        <taxon>Pseudomonadota</taxon>
        <taxon>Gammaproteobacteria</taxon>
        <taxon>Chromatiales</taxon>
        <taxon>Wenzhouxiangellaceae</taxon>
        <taxon>Elongatibacter</taxon>
    </lineage>
</organism>
<dbReference type="EMBL" id="JAZHOG010000014">
    <property type="protein sequence ID" value="MEJ8569449.1"/>
    <property type="molecule type" value="Genomic_DNA"/>
</dbReference>
<keyword evidence="3" id="KW-1185">Reference proteome</keyword>
<evidence type="ECO:0008006" key="4">
    <source>
        <dbReference type="Google" id="ProtNLM"/>
    </source>
</evidence>
<reference evidence="2 3" key="1">
    <citation type="submission" date="2024-02" db="EMBL/GenBank/DDBJ databases">
        <title>A novel Wenzhouxiangellaceae bacterium, isolated from coastal sediments.</title>
        <authorList>
            <person name="Du Z.-J."/>
            <person name="Ye Y.-Q."/>
            <person name="Zhang X.-Y."/>
        </authorList>
    </citation>
    <scope>NUCLEOTIDE SEQUENCE [LARGE SCALE GENOMIC DNA]</scope>
    <source>
        <strain evidence="2 3">CH-27</strain>
    </source>
</reference>
<accession>A0AAW9RKE9</accession>
<evidence type="ECO:0000313" key="3">
    <source>
        <dbReference type="Proteomes" id="UP001359886"/>
    </source>
</evidence>
<dbReference type="Proteomes" id="UP001359886">
    <property type="component" value="Unassembled WGS sequence"/>
</dbReference>
<dbReference type="AlphaFoldDB" id="A0AAW9RKE9"/>
<name>A0AAW9RKE9_9GAMM</name>
<evidence type="ECO:0000313" key="2">
    <source>
        <dbReference type="EMBL" id="MEJ8569449.1"/>
    </source>
</evidence>
<sequence length="224" mass="24843">MPRQRKTRTKSSDSLAPRQNRGFSQIRREIAAEAARIIATEGQPNYHMAKKKAAERVGVSERLALPSNLEVQDALLMYQGLYGGSAHADNLDRLRGAAVEAMRRLEVFSPRLVGPVLDGTAGPHSRVSLHVFCDAPENLVLYFLEAGVSFVQEQRRIRWHDSGYRTMQVLVVEVDGTTVELLVFQPVDLRQAPPSPIDGKPQRRAGLTEVECLLNPVAEARHGS</sequence>
<proteinExistence type="predicted"/>
<protein>
    <recommendedName>
        <fullName evidence="4">Nucleotidyltransferase</fullName>
    </recommendedName>
</protein>